<dbReference type="Proteomes" id="UP000092555">
    <property type="component" value="Unassembled WGS sequence"/>
</dbReference>
<sequence length="456" mass="50142">MILIDNVKYSCLECIRGHRSTLCRHHTRPLLQVRSKGRPNLLFPYGNKNYRIAVFAQEVDAGEKTQAQNCKTTPVVILKASNKHVIDVTNGQILGRYDDLQREKAQTPVIGPENFVVSSSCCSAAVSKVRKTCSCDQKKVLRLKILRSYITKKMLPDMHASQIPPLNSSNEANIPQDAQKLTATHSCSPHLDTQPTLKMEEKNTVPYMPRSCPSATTNFSERNSSRTMEQEVQYSFRAQGYDLMQLPQTLPTYLGSSSNDVSNKLQPQGLANANGSSDLSHLHDRNGILGEPGVFQVISVPSCSVLGSCGCSSDCSCASCSIHNPAAKTQDPLTFLNNDSQYGSNLLLKLEPPMDTGETYARELPRDLGQYSSYLAQLSGYDANPPPFLSELQMELQTALQGGSQYAPKQSLQSDLSPCSCPDDECFCRNCEKHGIIDGYKLDDIFGTVSNSHNGD</sequence>
<keyword evidence="3" id="KW-0862">Zinc</keyword>
<evidence type="ECO:0000256" key="3">
    <source>
        <dbReference type="ARBA" id="ARBA00022833"/>
    </source>
</evidence>
<dbReference type="GO" id="GO:0006878">
    <property type="term" value="P:intracellular copper ion homeostasis"/>
    <property type="evidence" value="ECO:0007669"/>
    <property type="project" value="TreeGrafter"/>
</dbReference>
<protein>
    <recommendedName>
        <fullName evidence="9">Copper-fist domain-containing protein</fullName>
    </recommendedName>
</protein>
<proteinExistence type="predicted"/>
<name>A0A1A0H533_9ASCO</name>
<accession>A0A1A0H533</accession>
<dbReference type="InterPro" id="IPR051763">
    <property type="entry name" value="Copper_Homeo_Regul"/>
</dbReference>
<keyword evidence="4" id="KW-0186">Copper</keyword>
<dbReference type="AlphaFoldDB" id="A0A1A0H533"/>
<evidence type="ECO:0000256" key="2">
    <source>
        <dbReference type="ARBA" id="ARBA00022723"/>
    </source>
</evidence>
<organism evidence="10 11">
    <name type="scientific">Metschnikowia bicuspidata var. bicuspidata NRRL YB-4993</name>
    <dbReference type="NCBI Taxonomy" id="869754"/>
    <lineage>
        <taxon>Eukaryota</taxon>
        <taxon>Fungi</taxon>
        <taxon>Dikarya</taxon>
        <taxon>Ascomycota</taxon>
        <taxon>Saccharomycotina</taxon>
        <taxon>Pichiomycetes</taxon>
        <taxon>Metschnikowiaceae</taxon>
        <taxon>Metschnikowia</taxon>
    </lineage>
</organism>
<reference evidence="10 11" key="1">
    <citation type="submission" date="2016-05" db="EMBL/GenBank/DDBJ databases">
        <title>Comparative genomics of biotechnologically important yeasts.</title>
        <authorList>
            <consortium name="DOE Joint Genome Institute"/>
            <person name="Riley R."/>
            <person name="Haridas S."/>
            <person name="Wolfe K.H."/>
            <person name="Lopes M.R."/>
            <person name="Hittinger C.T."/>
            <person name="Goker M."/>
            <person name="Salamov A."/>
            <person name="Wisecaver J."/>
            <person name="Long T.M."/>
            <person name="Aerts A.L."/>
            <person name="Barry K."/>
            <person name="Choi C."/>
            <person name="Clum A."/>
            <person name="Coughlan A.Y."/>
            <person name="Deshpande S."/>
            <person name="Douglass A.P."/>
            <person name="Hanson S.J."/>
            <person name="Klenk H.-P."/>
            <person name="LaButti K."/>
            <person name="Lapidus A."/>
            <person name="Lindquist E."/>
            <person name="Lipzen A."/>
            <person name="Meier-kolthoff J.P."/>
            <person name="Ohm R.A."/>
            <person name="Otillar R.P."/>
            <person name="Pangilinan J."/>
            <person name="Peng Y."/>
            <person name="Rokas A."/>
            <person name="Rosa C.A."/>
            <person name="Scheuner C."/>
            <person name="Sibirny A.A."/>
            <person name="Slot J.C."/>
            <person name="Stielow J.B."/>
            <person name="Sun H."/>
            <person name="Kurtzman C.P."/>
            <person name="Blackwell M."/>
            <person name="Grigoriev I.V."/>
            <person name="Jeffries T.W."/>
        </authorList>
    </citation>
    <scope>NUCLEOTIDE SEQUENCE [LARGE SCALE GENOMIC DNA]</scope>
    <source>
        <strain evidence="10 11">NRRL YB-4993</strain>
    </source>
</reference>
<dbReference type="GO" id="GO:0000978">
    <property type="term" value="F:RNA polymerase II cis-regulatory region sequence-specific DNA binding"/>
    <property type="evidence" value="ECO:0007669"/>
    <property type="project" value="TreeGrafter"/>
</dbReference>
<dbReference type="Gene3D" id="3.90.430.10">
    <property type="entry name" value="Copper fist DNA-binding domain"/>
    <property type="match status" value="1"/>
</dbReference>
<evidence type="ECO:0000256" key="5">
    <source>
        <dbReference type="ARBA" id="ARBA00023015"/>
    </source>
</evidence>
<evidence type="ECO:0000256" key="6">
    <source>
        <dbReference type="ARBA" id="ARBA00023163"/>
    </source>
</evidence>
<dbReference type="GO" id="GO:0005507">
    <property type="term" value="F:copper ion binding"/>
    <property type="evidence" value="ECO:0007669"/>
    <property type="project" value="InterPro"/>
</dbReference>
<dbReference type="PRINTS" id="PR00617">
    <property type="entry name" value="COPPERFIST"/>
</dbReference>
<comment type="subcellular location">
    <subcellularLocation>
        <location evidence="1">Nucleus</location>
    </subcellularLocation>
</comment>
<dbReference type="Pfam" id="PF00649">
    <property type="entry name" value="Copper-fist"/>
    <property type="match status" value="1"/>
</dbReference>
<dbReference type="GO" id="GO:0006879">
    <property type="term" value="P:intracellular iron ion homeostasis"/>
    <property type="evidence" value="ECO:0007669"/>
    <property type="project" value="TreeGrafter"/>
</dbReference>
<feature type="compositionally biased region" description="Polar residues" evidence="8">
    <location>
        <begin position="181"/>
        <end position="196"/>
    </location>
</feature>
<feature type="domain" description="Copper-fist" evidence="9">
    <location>
        <begin position="1"/>
        <end position="40"/>
    </location>
</feature>
<dbReference type="RefSeq" id="XP_018709568.1">
    <property type="nucleotide sequence ID" value="XM_018856367.1"/>
</dbReference>
<dbReference type="InterPro" id="IPR036395">
    <property type="entry name" value="Cu_fist_DNA-bd_dom_sf"/>
</dbReference>
<dbReference type="InterPro" id="IPR001083">
    <property type="entry name" value="Cu_fist_DNA-bd_dom"/>
</dbReference>
<comment type="caution">
    <text evidence="10">The sequence shown here is derived from an EMBL/GenBank/DDBJ whole genome shotgun (WGS) entry which is preliminary data.</text>
</comment>
<feature type="region of interest" description="Disordered" evidence="8">
    <location>
        <begin position="181"/>
        <end position="225"/>
    </location>
</feature>
<dbReference type="STRING" id="869754.A0A1A0H533"/>
<dbReference type="PANTHER" id="PTHR28088:SF5">
    <property type="entry name" value="TRANSCRIPTIONAL ACTIVATOR HAA1-RELATED"/>
    <property type="match status" value="1"/>
</dbReference>
<evidence type="ECO:0000313" key="10">
    <source>
        <dbReference type="EMBL" id="OBA19033.1"/>
    </source>
</evidence>
<dbReference type="FunFam" id="3.90.430.10:FF:000001">
    <property type="entry name" value="Copper fist DNA-binding protein"/>
    <property type="match status" value="1"/>
</dbReference>
<evidence type="ECO:0000256" key="4">
    <source>
        <dbReference type="ARBA" id="ARBA00023008"/>
    </source>
</evidence>
<dbReference type="GO" id="GO:0000981">
    <property type="term" value="F:DNA-binding transcription factor activity, RNA polymerase II-specific"/>
    <property type="evidence" value="ECO:0007669"/>
    <property type="project" value="TreeGrafter"/>
</dbReference>
<gene>
    <name evidence="10" type="ORF">METBIDRAFT_33654</name>
</gene>
<dbReference type="PROSITE" id="PS50073">
    <property type="entry name" value="COPPER_FIST_2"/>
    <property type="match status" value="1"/>
</dbReference>
<dbReference type="OrthoDB" id="5600085at2759"/>
<keyword evidence="11" id="KW-1185">Reference proteome</keyword>
<dbReference type="EMBL" id="LXTC01000008">
    <property type="protein sequence ID" value="OBA19033.1"/>
    <property type="molecule type" value="Genomic_DNA"/>
</dbReference>
<dbReference type="SMART" id="SM00412">
    <property type="entry name" value="Cu_FIST"/>
    <property type="match status" value="1"/>
</dbReference>
<evidence type="ECO:0000313" key="11">
    <source>
        <dbReference type="Proteomes" id="UP000092555"/>
    </source>
</evidence>
<dbReference type="SMART" id="SM01090">
    <property type="entry name" value="Copper-fist"/>
    <property type="match status" value="1"/>
</dbReference>
<evidence type="ECO:0000256" key="8">
    <source>
        <dbReference type="SAM" id="MobiDB-lite"/>
    </source>
</evidence>
<dbReference type="GeneID" id="30029343"/>
<dbReference type="PANTHER" id="PTHR28088">
    <property type="entry name" value="TRANSCRIPTIONAL ACTIVATOR HAA1-RELATED"/>
    <property type="match status" value="1"/>
</dbReference>
<keyword evidence="2" id="KW-0479">Metal-binding</keyword>
<keyword evidence="5" id="KW-0805">Transcription regulation</keyword>
<feature type="compositionally biased region" description="Polar residues" evidence="8">
    <location>
        <begin position="213"/>
        <end position="225"/>
    </location>
</feature>
<keyword evidence="7" id="KW-0539">Nucleus</keyword>
<evidence type="ECO:0000256" key="7">
    <source>
        <dbReference type="ARBA" id="ARBA00023242"/>
    </source>
</evidence>
<dbReference type="GO" id="GO:0045944">
    <property type="term" value="P:positive regulation of transcription by RNA polymerase II"/>
    <property type="evidence" value="ECO:0007669"/>
    <property type="project" value="TreeGrafter"/>
</dbReference>
<dbReference type="GO" id="GO:0005634">
    <property type="term" value="C:nucleus"/>
    <property type="evidence" value="ECO:0007669"/>
    <property type="project" value="UniProtKB-SubCell"/>
</dbReference>
<keyword evidence="6" id="KW-0804">Transcription</keyword>
<dbReference type="SUPFAM" id="SSF57879">
    <property type="entry name" value="Zinc domain conserved in yeast copper-regulated transcription factors"/>
    <property type="match status" value="1"/>
</dbReference>
<evidence type="ECO:0000259" key="9">
    <source>
        <dbReference type="PROSITE" id="PS50073"/>
    </source>
</evidence>
<evidence type="ECO:0000256" key="1">
    <source>
        <dbReference type="ARBA" id="ARBA00004123"/>
    </source>
</evidence>